<accession>A0ABP0BTF9</accession>
<dbReference type="Pfam" id="PF11274">
    <property type="entry name" value="DUF3074"/>
    <property type="match status" value="1"/>
</dbReference>
<evidence type="ECO:0000313" key="4">
    <source>
        <dbReference type="Proteomes" id="UP001642405"/>
    </source>
</evidence>
<name>A0ABP0BTF9_9PEZI</name>
<reference evidence="3 4" key="1">
    <citation type="submission" date="2024-01" db="EMBL/GenBank/DDBJ databases">
        <authorList>
            <person name="Allen C."/>
            <person name="Tagirdzhanova G."/>
        </authorList>
    </citation>
    <scope>NUCLEOTIDE SEQUENCE [LARGE SCALE GENOMIC DNA]</scope>
</reference>
<feature type="domain" description="DUF3074" evidence="2">
    <location>
        <begin position="140"/>
        <end position="462"/>
    </location>
</feature>
<comment type="caution">
    <text evidence="3">The sequence shown here is derived from an EMBL/GenBank/DDBJ whole genome shotgun (WGS) entry which is preliminary data.</text>
</comment>
<evidence type="ECO:0000256" key="1">
    <source>
        <dbReference type="SAM" id="MobiDB-lite"/>
    </source>
</evidence>
<gene>
    <name evidence="3" type="ORF">SCUCBS95973_004994</name>
</gene>
<dbReference type="Proteomes" id="UP001642405">
    <property type="component" value="Unassembled WGS sequence"/>
</dbReference>
<organism evidence="3 4">
    <name type="scientific">Sporothrix curviconia</name>
    <dbReference type="NCBI Taxonomy" id="1260050"/>
    <lineage>
        <taxon>Eukaryota</taxon>
        <taxon>Fungi</taxon>
        <taxon>Dikarya</taxon>
        <taxon>Ascomycota</taxon>
        <taxon>Pezizomycotina</taxon>
        <taxon>Sordariomycetes</taxon>
        <taxon>Sordariomycetidae</taxon>
        <taxon>Ophiostomatales</taxon>
        <taxon>Ophiostomataceae</taxon>
        <taxon>Sporothrix</taxon>
    </lineage>
</organism>
<evidence type="ECO:0000313" key="3">
    <source>
        <dbReference type="EMBL" id="CAK7222904.1"/>
    </source>
</evidence>
<dbReference type="PANTHER" id="PTHR40370">
    <property type="entry name" value="EXPRESSED PROTEIN"/>
    <property type="match status" value="1"/>
</dbReference>
<sequence length="508" mass="54054">MGKTPSCHPLGPLLRLDGLDYAALPPNGASRDRIQQFMLALLQESLYLIGSVDTYYDNVNQRTNPSGWKSKGKQTYTGVSQIGGPGQVVVDLLERSIPKSELKAAIAMQAPGDDDANGGIPGINNAPLRDTNKTPTSETWACRRSFHHNECSAGTGAWEEFSVRMKNMHVETEKDMTPTVPSAQKLFSWVAAKLVNFLEVPNFEEAGPGPWTDFTLDMVEMEHDLKAGPLRNRVFPVLQMTCRTANEAIFPEIIVVSVPINGWKGAQLPQDIVREKLADQSKVVIGSYVSVERFRVVAKVDGPQPPTATKAVSKLSRVLNSLRGRKRPSLTPSAMSAQAAAATAATYPAEAPSSVPVPGAAGASGTTPAAAGQENVAPAQGLMQGPVGGGGNDDEIQPAPAVDAPNQNEIDEAESPQVNEVETQIEWTMATASHARGWLPLFLQTPAVPKKIAIDVPLFLKFLQSHRAAGAENAPVENVSQPANQQAANHPVANQPVANPPTGNTGSG</sequence>
<proteinExistence type="predicted"/>
<protein>
    <recommendedName>
        <fullName evidence="2">DUF3074 domain-containing protein</fullName>
    </recommendedName>
</protein>
<feature type="region of interest" description="Disordered" evidence="1">
    <location>
        <begin position="350"/>
        <end position="371"/>
    </location>
</feature>
<dbReference type="PANTHER" id="PTHR40370:SF1">
    <property type="entry name" value="DUF3074 DOMAIN-CONTAINING PROTEIN"/>
    <property type="match status" value="1"/>
</dbReference>
<dbReference type="EMBL" id="CAWUHB010000026">
    <property type="protein sequence ID" value="CAK7222904.1"/>
    <property type="molecule type" value="Genomic_DNA"/>
</dbReference>
<feature type="region of interest" description="Disordered" evidence="1">
    <location>
        <begin position="473"/>
        <end position="508"/>
    </location>
</feature>
<feature type="region of interest" description="Disordered" evidence="1">
    <location>
        <begin position="113"/>
        <end position="136"/>
    </location>
</feature>
<feature type="compositionally biased region" description="Polar residues" evidence="1">
    <location>
        <begin position="478"/>
        <end position="488"/>
    </location>
</feature>
<feature type="region of interest" description="Disordered" evidence="1">
    <location>
        <begin position="380"/>
        <end position="399"/>
    </location>
</feature>
<evidence type="ECO:0000259" key="2">
    <source>
        <dbReference type="Pfam" id="PF11274"/>
    </source>
</evidence>
<dbReference type="InterPro" id="IPR024500">
    <property type="entry name" value="DUF3074"/>
</dbReference>
<keyword evidence="4" id="KW-1185">Reference proteome</keyword>